<dbReference type="EMBL" id="JANIIK010000111">
    <property type="protein sequence ID" value="KAJ3594833.1"/>
    <property type="molecule type" value="Genomic_DNA"/>
</dbReference>
<evidence type="ECO:0000256" key="1">
    <source>
        <dbReference type="SAM" id="MobiDB-lite"/>
    </source>
</evidence>
<name>A0A9Q0DUW7_9TELE</name>
<proteinExistence type="predicted"/>
<dbReference type="Proteomes" id="UP001148018">
    <property type="component" value="Unassembled WGS sequence"/>
</dbReference>
<comment type="caution">
    <text evidence="2">The sequence shown here is derived from an EMBL/GenBank/DDBJ whole genome shotgun (WGS) entry which is preliminary data.</text>
</comment>
<dbReference type="AlphaFoldDB" id="A0A9Q0DUW7"/>
<reference evidence="2" key="1">
    <citation type="submission" date="2022-07" db="EMBL/GenBank/DDBJ databases">
        <title>Chromosome-level genome of Muraenolepis orangiensis.</title>
        <authorList>
            <person name="Kim J."/>
        </authorList>
    </citation>
    <scope>NUCLEOTIDE SEQUENCE</scope>
    <source>
        <strain evidence="2">KU_S4_2022</strain>
        <tissue evidence="2">Muscle</tissue>
    </source>
</reference>
<keyword evidence="3" id="KW-1185">Reference proteome</keyword>
<gene>
    <name evidence="2" type="ORF">NHX12_004138</name>
</gene>
<accession>A0A9Q0DUW7</accession>
<dbReference type="OrthoDB" id="8960644at2759"/>
<organism evidence="2 3">
    <name type="scientific">Muraenolepis orangiensis</name>
    <name type="common">Patagonian moray cod</name>
    <dbReference type="NCBI Taxonomy" id="630683"/>
    <lineage>
        <taxon>Eukaryota</taxon>
        <taxon>Metazoa</taxon>
        <taxon>Chordata</taxon>
        <taxon>Craniata</taxon>
        <taxon>Vertebrata</taxon>
        <taxon>Euteleostomi</taxon>
        <taxon>Actinopterygii</taxon>
        <taxon>Neopterygii</taxon>
        <taxon>Teleostei</taxon>
        <taxon>Neoteleostei</taxon>
        <taxon>Acanthomorphata</taxon>
        <taxon>Zeiogadaria</taxon>
        <taxon>Gadariae</taxon>
        <taxon>Gadiformes</taxon>
        <taxon>Muraenolepidoidei</taxon>
        <taxon>Muraenolepididae</taxon>
        <taxon>Muraenolepis</taxon>
    </lineage>
</organism>
<evidence type="ECO:0000313" key="3">
    <source>
        <dbReference type="Proteomes" id="UP001148018"/>
    </source>
</evidence>
<evidence type="ECO:0000313" key="2">
    <source>
        <dbReference type="EMBL" id="KAJ3594833.1"/>
    </source>
</evidence>
<sequence length="121" mass="12431">MADGLRCKRRKQANPRRNSVGAADRSAERGSPPPRYGAGLTSSTLRSGAHLLHATERGSPPPRYGAGLTSSTLRSGAHLLHATERGSPPPRYGAGLTSSTLRVLSSCLTSSAGVAAALTAL</sequence>
<feature type="region of interest" description="Disordered" evidence="1">
    <location>
        <begin position="1"/>
        <end position="44"/>
    </location>
</feature>
<protein>
    <submittedName>
        <fullName evidence="2">Uncharacterized protein</fullName>
    </submittedName>
</protein>